<reference evidence="3 4" key="1">
    <citation type="journal article" date="2019" name="Microorganisms">
        <title>Paenibacillus lutrae sp. nov., A Chitinolytic Species Isolated from A River Otter in Castril Natural Park, Granada, Spain.</title>
        <authorList>
            <person name="Rodriguez M."/>
            <person name="Reina J.C."/>
            <person name="Bejar V."/>
            <person name="Llamas I."/>
        </authorList>
    </citation>
    <scope>NUCLEOTIDE SEQUENCE [LARGE SCALE GENOMIC DNA]</scope>
    <source>
        <strain evidence="3 4">N10</strain>
    </source>
</reference>
<sequence length="131" mass="15044">MNIQYASKAETSYEYGCDLRRIYPWESLIDPLWGSAIASVRAGENTAPHAHDEHETFIILKGRGLMTIEDETAEVSSGDIIYIPPNLQHTIRNSSEEERLEFITIYWGIPEANERMLRMAEELVESRTSRI</sequence>
<comment type="caution">
    <text evidence="3">The sequence shown here is derived from an EMBL/GenBank/DDBJ whole genome shotgun (WGS) entry which is preliminary data.</text>
</comment>
<gene>
    <name evidence="3" type="ORF">EDM21_20970</name>
</gene>
<dbReference type="Pfam" id="PF07883">
    <property type="entry name" value="Cupin_2"/>
    <property type="match status" value="1"/>
</dbReference>
<dbReference type="OrthoDB" id="9798709at2"/>
<keyword evidence="4" id="KW-1185">Reference proteome</keyword>
<evidence type="ECO:0000313" key="4">
    <source>
        <dbReference type="Proteomes" id="UP000490800"/>
    </source>
</evidence>
<protein>
    <submittedName>
        <fullName evidence="3">Cupin domain-containing protein</fullName>
    </submittedName>
</protein>
<evidence type="ECO:0000259" key="2">
    <source>
        <dbReference type="Pfam" id="PF07883"/>
    </source>
</evidence>
<dbReference type="PANTHER" id="PTHR35848:SF6">
    <property type="entry name" value="CUPIN TYPE-2 DOMAIN-CONTAINING PROTEIN"/>
    <property type="match status" value="1"/>
</dbReference>
<keyword evidence="1" id="KW-0479">Metal-binding</keyword>
<dbReference type="PANTHER" id="PTHR35848">
    <property type="entry name" value="OXALATE-BINDING PROTEIN"/>
    <property type="match status" value="1"/>
</dbReference>
<dbReference type="GO" id="GO:0046872">
    <property type="term" value="F:metal ion binding"/>
    <property type="evidence" value="ECO:0007669"/>
    <property type="project" value="UniProtKB-KW"/>
</dbReference>
<dbReference type="AlphaFoldDB" id="A0A7X3FM02"/>
<feature type="domain" description="Cupin type-2" evidence="2">
    <location>
        <begin position="39"/>
        <end position="106"/>
    </location>
</feature>
<organism evidence="3 4">
    <name type="scientific">Paenibacillus lutrae</name>
    <dbReference type="NCBI Taxonomy" id="2078573"/>
    <lineage>
        <taxon>Bacteria</taxon>
        <taxon>Bacillati</taxon>
        <taxon>Bacillota</taxon>
        <taxon>Bacilli</taxon>
        <taxon>Bacillales</taxon>
        <taxon>Paenibacillaceae</taxon>
        <taxon>Paenibacillus</taxon>
    </lineage>
</organism>
<dbReference type="SUPFAM" id="SSF51182">
    <property type="entry name" value="RmlC-like cupins"/>
    <property type="match status" value="1"/>
</dbReference>
<evidence type="ECO:0000313" key="3">
    <source>
        <dbReference type="EMBL" id="MVP01954.1"/>
    </source>
</evidence>
<accession>A0A7X3FM02</accession>
<dbReference type="InterPro" id="IPR051610">
    <property type="entry name" value="GPI/OXD"/>
</dbReference>
<name>A0A7X3FM02_9BACL</name>
<proteinExistence type="predicted"/>
<evidence type="ECO:0000256" key="1">
    <source>
        <dbReference type="ARBA" id="ARBA00022723"/>
    </source>
</evidence>
<dbReference type="InterPro" id="IPR014710">
    <property type="entry name" value="RmlC-like_jellyroll"/>
</dbReference>
<dbReference type="InterPro" id="IPR011051">
    <property type="entry name" value="RmlC_Cupin_sf"/>
</dbReference>
<dbReference type="Proteomes" id="UP000490800">
    <property type="component" value="Unassembled WGS sequence"/>
</dbReference>
<dbReference type="RefSeq" id="WP_157338361.1">
    <property type="nucleotide sequence ID" value="NZ_RHLK01000016.1"/>
</dbReference>
<dbReference type="InterPro" id="IPR013096">
    <property type="entry name" value="Cupin_2"/>
</dbReference>
<dbReference type="EMBL" id="RHLK01000016">
    <property type="protein sequence ID" value="MVP01954.1"/>
    <property type="molecule type" value="Genomic_DNA"/>
</dbReference>
<dbReference type="Gene3D" id="2.60.120.10">
    <property type="entry name" value="Jelly Rolls"/>
    <property type="match status" value="1"/>
</dbReference>